<organism evidence="2 3">
    <name type="scientific">Mycosarcoma maydis</name>
    <name type="common">Corn smut fungus</name>
    <name type="synonym">Ustilago maydis</name>
    <dbReference type="NCBI Taxonomy" id="5270"/>
    <lineage>
        <taxon>Eukaryota</taxon>
        <taxon>Fungi</taxon>
        <taxon>Dikarya</taxon>
        <taxon>Basidiomycota</taxon>
        <taxon>Ustilaginomycotina</taxon>
        <taxon>Ustilaginomycetes</taxon>
        <taxon>Ustilaginales</taxon>
        <taxon>Ustilaginaceae</taxon>
        <taxon>Mycosarcoma</taxon>
    </lineage>
</organism>
<dbReference type="KEGG" id="uma:UMAG_03829"/>
<sequence>MLATLLSKMLPLAEDPFPPTHSAGSEFEGFFIRLESHSGRSQPTHHQCDPCLSPMSFTSRACLRSSPSHIPRSWSKLDNGEPPCSSPGLLRRRRPRTSSTSSTSSADSSSSGSSAHAPNSPIPASRRVSRDADRTRCEIEPTSTMLTDMDPVLATPDSGVARALQSSQPRQDFMTSLPTWPPGDLILVVCELQSAPVDQRICIYLRWIVHGEEAALHNALYSHTTWSKREEKLPRNASRAPKEGQSFEIVKYIPSWQLKMGARAGCFAVQPFRIDLVDALADAEPELGFLEVTSDGNVVVDLTLLNEERSTDGKKVDTRVRLRSTKFCPWRSRSGIPMGSRGPEGWIQHLGAFLPLHWYVHSSSAPAMFSLEHLAPDSARLELDNAIAAGRGLLHVEKNWGQSFPSGWMWAHAASPLPDPNVRPSYSSTPDSIHLSLAGGSILGLTAFLVGIHIIQDHAEFHWHFAPPTALAPKLHWPSTCASEKVCYGPGLRIKRDFTCKKFVIDLWNLTQWASVEIQGDQHSFATQIPGPRNGAWSPAYCHHSYRCSANVVLRQRHVRNILALPWKVAKHPSSYMSSVKDFWINAAQPTQTACDLLGWNKVAEVRLHDRVALEFGGDFAQ</sequence>
<evidence type="ECO:0000313" key="3">
    <source>
        <dbReference type="Proteomes" id="UP000000561"/>
    </source>
</evidence>
<feature type="compositionally biased region" description="Low complexity" evidence="1">
    <location>
        <begin position="97"/>
        <end position="115"/>
    </location>
</feature>
<name>A0A0D1C3F2_MYCMD</name>
<dbReference type="InParanoid" id="A0A0D1C3F2"/>
<feature type="region of interest" description="Disordered" evidence="1">
    <location>
        <begin position="68"/>
        <end position="154"/>
    </location>
</feature>
<keyword evidence="3" id="KW-1185">Reference proteome</keyword>
<accession>A0A0D1C3F2</accession>
<feature type="compositionally biased region" description="Basic and acidic residues" evidence="1">
    <location>
        <begin position="128"/>
        <end position="139"/>
    </location>
</feature>
<dbReference type="eggNOG" id="ENOG502RXN0">
    <property type="taxonomic scope" value="Eukaryota"/>
</dbReference>
<dbReference type="Proteomes" id="UP000000561">
    <property type="component" value="Chromosome 10"/>
</dbReference>
<dbReference type="AlphaFoldDB" id="A0A0D1C3F2"/>
<proteinExistence type="predicted"/>
<dbReference type="GeneID" id="23564180"/>
<gene>
    <name evidence="2" type="ORF">UMAG_03829</name>
</gene>
<dbReference type="RefSeq" id="XP_011390265.1">
    <property type="nucleotide sequence ID" value="XM_011391963.1"/>
</dbReference>
<protein>
    <submittedName>
        <fullName evidence="2">Uncharacterized protein</fullName>
    </submittedName>
</protein>
<dbReference type="OrthoDB" id="5421239at2759"/>
<dbReference type="VEuPathDB" id="FungiDB:UMAG_03829"/>
<reference evidence="2 3" key="1">
    <citation type="journal article" date="2006" name="Nature">
        <title>Insights from the genome of the biotrophic fungal plant pathogen Ustilago maydis.</title>
        <authorList>
            <person name="Kamper J."/>
            <person name="Kahmann R."/>
            <person name="Bolker M."/>
            <person name="Ma L.J."/>
            <person name="Brefort T."/>
            <person name="Saville B.J."/>
            <person name="Banuett F."/>
            <person name="Kronstad J.W."/>
            <person name="Gold S.E."/>
            <person name="Muller O."/>
            <person name="Perlin M.H."/>
            <person name="Wosten H.A."/>
            <person name="de Vries R."/>
            <person name="Ruiz-Herrera J."/>
            <person name="Reynaga-Pena C.G."/>
            <person name="Snetselaar K."/>
            <person name="McCann M."/>
            <person name="Perez-Martin J."/>
            <person name="Feldbrugge M."/>
            <person name="Basse C.W."/>
            <person name="Steinberg G."/>
            <person name="Ibeas J.I."/>
            <person name="Holloman W."/>
            <person name="Guzman P."/>
            <person name="Farman M."/>
            <person name="Stajich J.E."/>
            <person name="Sentandreu R."/>
            <person name="Gonzalez-Prieto J.M."/>
            <person name="Kennell J.C."/>
            <person name="Molina L."/>
            <person name="Schirawski J."/>
            <person name="Mendoza-Mendoza A."/>
            <person name="Greilinger D."/>
            <person name="Munch K."/>
            <person name="Rossel N."/>
            <person name="Scherer M."/>
            <person name="Vranes M."/>
            <person name="Ladendorf O."/>
            <person name="Vincon V."/>
            <person name="Fuchs U."/>
            <person name="Sandrock B."/>
            <person name="Meng S."/>
            <person name="Ho E.C."/>
            <person name="Cahill M.J."/>
            <person name="Boyce K.J."/>
            <person name="Klose J."/>
            <person name="Klosterman S.J."/>
            <person name="Deelstra H.J."/>
            <person name="Ortiz-Castellanos L."/>
            <person name="Li W."/>
            <person name="Sanchez-Alonso P."/>
            <person name="Schreier P.H."/>
            <person name="Hauser-Hahn I."/>
            <person name="Vaupel M."/>
            <person name="Koopmann E."/>
            <person name="Friedrich G."/>
            <person name="Voss H."/>
            <person name="Schluter T."/>
            <person name="Margolis J."/>
            <person name="Platt D."/>
            <person name="Swimmer C."/>
            <person name="Gnirke A."/>
            <person name="Chen F."/>
            <person name="Vysotskaia V."/>
            <person name="Mannhaupt G."/>
            <person name="Guldener U."/>
            <person name="Munsterkotter M."/>
            <person name="Haase D."/>
            <person name="Oesterheld M."/>
            <person name="Mewes H.W."/>
            <person name="Mauceli E.W."/>
            <person name="DeCaprio D."/>
            <person name="Wade C.M."/>
            <person name="Butler J."/>
            <person name="Young S."/>
            <person name="Jaffe D.B."/>
            <person name="Calvo S."/>
            <person name="Nusbaum C."/>
            <person name="Galagan J."/>
            <person name="Birren B.W."/>
        </authorList>
    </citation>
    <scope>NUCLEOTIDE SEQUENCE [LARGE SCALE GENOMIC DNA]</scope>
    <source>
        <strain evidence="3">DSM 14603 / FGSC 9021 / UM521</strain>
    </source>
</reference>
<evidence type="ECO:0000256" key="1">
    <source>
        <dbReference type="SAM" id="MobiDB-lite"/>
    </source>
</evidence>
<dbReference type="EMBL" id="CM003149">
    <property type="protein sequence ID" value="KIS68247.1"/>
    <property type="molecule type" value="Genomic_DNA"/>
</dbReference>
<evidence type="ECO:0000313" key="2">
    <source>
        <dbReference type="EMBL" id="KIS68247.1"/>
    </source>
</evidence>